<dbReference type="InterPro" id="IPR013830">
    <property type="entry name" value="SGNH_hydro"/>
</dbReference>
<evidence type="ECO:0000259" key="3">
    <source>
        <dbReference type="Pfam" id="PF13472"/>
    </source>
</evidence>
<evidence type="ECO:0000259" key="2">
    <source>
        <dbReference type="Pfam" id="PF04577"/>
    </source>
</evidence>
<reference evidence="4 5" key="1">
    <citation type="submission" date="2010-05" db="EMBL/GenBank/DDBJ databases">
        <title>The Genome Sequence of Thecamonas trahens ATCC 50062.</title>
        <authorList>
            <consortium name="The Broad Institute Genome Sequencing Platform"/>
            <person name="Russ C."/>
            <person name="Cuomo C."/>
            <person name="Shea T."/>
            <person name="Young S.K."/>
            <person name="Zeng Q."/>
            <person name="Koehrsen M."/>
            <person name="Haas B."/>
            <person name="Borodovsky M."/>
            <person name="Guigo R."/>
            <person name="Alvarado L."/>
            <person name="Berlin A."/>
            <person name="Bochicchio J."/>
            <person name="Borenstein D."/>
            <person name="Chapman S."/>
            <person name="Chen Z."/>
            <person name="Freedman E."/>
            <person name="Gellesch M."/>
            <person name="Goldberg J."/>
            <person name="Griggs A."/>
            <person name="Gujja S."/>
            <person name="Heilman E."/>
            <person name="Heiman D."/>
            <person name="Hepburn T."/>
            <person name="Howarth C."/>
            <person name="Jen D."/>
            <person name="Larson L."/>
            <person name="Mehta T."/>
            <person name="Park D."/>
            <person name="Pearson M."/>
            <person name="Roberts A."/>
            <person name="Saif S."/>
            <person name="Shenoy N."/>
            <person name="Sisk P."/>
            <person name="Stolte C."/>
            <person name="Sykes S."/>
            <person name="Thomson T."/>
            <person name="Walk T."/>
            <person name="White J."/>
            <person name="Yandava C."/>
            <person name="Burger G."/>
            <person name="Gray M.W."/>
            <person name="Holland P.W.H."/>
            <person name="King N."/>
            <person name="Lang F.B.F."/>
            <person name="Roger A.J."/>
            <person name="Ruiz-Trillo I."/>
            <person name="Lander E."/>
            <person name="Nusbaum C."/>
        </authorList>
    </citation>
    <scope>NUCLEOTIDE SEQUENCE [LARGE SCALE GENOMIC DNA]</scope>
    <source>
        <strain evidence="4 5">ATCC 50062</strain>
    </source>
</reference>
<dbReference type="GeneID" id="25568759"/>
<dbReference type="STRING" id="461836.A0A0L0DRF2"/>
<proteinExistence type="predicted"/>
<feature type="region of interest" description="Disordered" evidence="1">
    <location>
        <begin position="1"/>
        <end position="33"/>
    </location>
</feature>
<dbReference type="InterPro" id="IPR049625">
    <property type="entry name" value="Glyco_transf_61_cat"/>
</dbReference>
<protein>
    <submittedName>
        <fullName evidence="4">Uncharacterized protein</fullName>
    </submittedName>
</protein>
<dbReference type="SUPFAM" id="SSF52266">
    <property type="entry name" value="SGNH hydrolase"/>
    <property type="match status" value="1"/>
</dbReference>
<dbReference type="InterPro" id="IPR051532">
    <property type="entry name" value="Ester_Hydrolysis_Enzymes"/>
</dbReference>
<dbReference type="GO" id="GO:0016757">
    <property type="term" value="F:glycosyltransferase activity"/>
    <property type="evidence" value="ECO:0007669"/>
    <property type="project" value="InterPro"/>
</dbReference>
<keyword evidence="5" id="KW-1185">Reference proteome</keyword>
<evidence type="ECO:0000313" key="5">
    <source>
        <dbReference type="Proteomes" id="UP000054408"/>
    </source>
</evidence>
<name>A0A0L0DRF2_THETB</name>
<dbReference type="RefSeq" id="XP_013753495.1">
    <property type="nucleotide sequence ID" value="XM_013898041.1"/>
</dbReference>
<feature type="compositionally biased region" description="Polar residues" evidence="1">
    <location>
        <begin position="77"/>
        <end position="86"/>
    </location>
</feature>
<accession>A0A0L0DRF2</accession>
<dbReference type="Gene3D" id="3.40.50.1110">
    <property type="entry name" value="SGNH hydrolase"/>
    <property type="match status" value="1"/>
</dbReference>
<dbReference type="PANTHER" id="PTHR30383:SF5">
    <property type="entry name" value="SGNH HYDROLASE-TYPE ESTERASE DOMAIN-CONTAINING PROTEIN"/>
    <property type="match status" value="1"/>
</dbReference>
<feature type="compositionally biased region" description="Polar residues" evidence="1">
    <location>
        <begin position="197"/>
        <end position="210"/>
    </location>
</feature>
<feature type="region of interest" description="Disordered" evidence="1">
    <location>
        <begin position="66"/>
        <end position="233"/>
    </location>
</feature>
<evidence type="ECO:0000313" key="4">
    <source>
        <dbReference type="EMBL" id="KNC54904.1"/>
    </source>
</evidence>
<dbReference type="OrthoDB" id="408760at2759"/>
<feature type="domain" description="SGNH hydrolase-type esterase" evidence="3">
    <location>
        <begin position="707"/>
        <end position="884"/>
    </location>
</feature>
<evidence type="ECO:0000256" key="1">
    <source>
        <dbReference type="SAM" id="MobiDB-lite"/>
    </source>
</evidence>
<feature type="domain" description="Glycosyltransferase 61 catalytic" evidence="2">
    <location>
        <begin position="489"/>
        <end position="584"/>
    </location>
</feature>
<feature type="compositionally biased region" description="Low complexity" evidence="1">
    <location>
        <begin position="7"/>
        <end position="29"/>
    </location>
</feature>
<dbReference type="GO" id="GO:0004622">
    <property type="term" value="F:phosphatidylcholine lysophospholipase activity"/>
    <property type="evidence" value="ECO:0007669"/>
    <property type="project" value="TreeGrafter"/>
</dbReference>
<dbReference type="Proteomes" id="UP000054408">
    <property type="component" value="Unassembled WGS sequence"/>
</dbReference>
<dbReference type="CDD" id="cd00229">
    <property type="entry name" value="SGNH_hydrolase"/>
    <property type="match status" value="1"/>
</dbReference>
<gene>
    <name evidence="4" type="ORF">AMSG_10562</name>
</gene>
<dbReference type="AlphaFoldDB" id="A0A0L0DRF2"/>
<feature type="compositionally biased region" description="Pro residues" evidence="1">
    <location>
        <begin position="136"/>
        <end position="148"/>
    </location>
</feature>
<dbReference type="EMBL" id="GL349492">
    <property type="protein sequence ID" value="KNC54904.1"/>
    <property type="molecule type" value="Genomic_DNA"/>
</dbReference>
<dbReference type="Pfam" id="PF04577">
    <property type="entry name" value="Glyco_transf_61"/>
    <property type="match status" value="1"/>
</dbReference>
<organism evidence="4 5">
    <name type="scientific">Thecamonas trahens ATCC 50062</name>
    <dbReference type="NCBI Taxonomy" id="461836"/>
    <lineage>
        <taxon>Eukaryota</taxon>
        <taxon>Apusozoa</taxon>
        <taxon>Apusomonadida</taxon>
        <taxon>Apusomonadidae</taxon>
        <taxon>Thecamonas</taxon>
    </lineage>
</organism>
<dbReference type="eggNOG" id="KOG4698">
    <property type="taxonomic scope" value="Eukaryota"/>
</dbReference>
<sequence>MPRTTLTTGAAASPRTGRRAAAPRALAPSQPGMLAHKSYAEEVTRGRGTLPIASSYHADFASKQALTRNRPIASNGLGATTASRSPGKNVAEPVLRSAVAMPDRSLRRSKPIASARPGATTNAAYHSPAKDRNPYYTPPSPAARPPPTSAASSAPRTPDRLSRAMSFDGRGTNATPSSSRPAPEMRLRSPIHASVDGRTSVSTVSGQASSFDAPKNGAPRPKPSPRPSLHRPIRSRAFGSTTAAVDFIQAKAPNASSSPASQGVSNYASPGVIRYAGADGKASCWQVRINPHLFDDSQQKIALASGVIELVGPSANEAVTDIKAEWEADGQSRLQGNRAIPPLAWLGALEADEEASCAETVTDDSLVLLARWDVTNVFHTMEDMITMFEHALLLQVHPRSLRLLLADASWKPDGPFFQLWSQLFSPTPPRRISDLDQPICAAQAVLPIFAGASIFGHPTSGKPRMCGSAVVRAFADYVRAALGVPPPPPRAPACTPAQPCTVIWIDRTEPANATHRYNRQLSRDDTAAFIQFLRDHLGVSYSVVAVDLERMAIEDQIRMVASSRVLMGAHGAGLTLSLFLPRYTAGNGASLVVELPTRDVNLHYHNMATALGHDYAAADTMLRHSAERYTLDVPLLWRECLSHALGILEAAPTEFLRATRAEAARPTSGRQLCHNMTANLGLRLAVPDEPHYAPLYAGKRSLRVLLVGDSLTKGYLMPRPDPPADSHHPYARRLRALLTDAALVTVVAESGYTARQITILVEAHLTDPSTPLYDVAIVLAGTNDVGRTPFPQARTDLCDLHKLLLEHLPRTVALTLPGLPPSYTDRLTATNTYIAEQLAADVDPTRVSVFDLASAVPHPSEDASPAIAALWLPDGVHFTPTGYDVVGESIFYGVFA</sequence>
<dbReference type="PANTHER" id="PTHR30383">
    <property type="entry name" value="THIOESTERASE 1/PROTEASE 1/LYSOPHOSPHOLIPASE L1"/>
    <property type="match status" value="1"/>
</dbReference>
<dbReference type="InterPro" id="IPR036514">
    <property type="entry name" value="SGNH_hydro_sf"/>
</dbReference>
<dbReference type="Pfam" id="PF13472">
    <property type="entry name" value="Lipase_GDSL_2"/>
    <property type="match status" value="1"/>
</dbReference>